<gene>
    <name evidence="2" type="ORF">Sipo8835_46975</name>
</gene>
<evidence type="ECO:0000313" key="2">
    <source>
        <dbReference type="EMBL" id="TQE14800.1"/>
    </source>
</evidence>
<sequence>MRDAHTAAAGSEKGLVPASARTSSYNVRSRGDIRMGTFDSHSGLPFANVRTDITVNDNGRHGGDANAGPLFGARFTHRTGIRRCTPT</sequence>
<evidence type="ECO:0000313" key="3">
    <source>
        <dbReference type="Proteomes" id="UP000318720"/>
    </source>
</evidence>
<organism evidence="2 3">
    <name type="scientific">Streptomyces ipomoeae</name>
    <dbReference type="NCBI Taxonomy" id="103232"/>
    <lineage>
        <taxon>Bacteria</taxon>
        <taxon>Bacillati</taxon>
        <taxon>Actinomycetota</taxon>
        <taxon>Actinomycetes</taxon>
        <taxon>Kitasatosporales</taxon>
        <taxon>Streptomycetaceae</taxon>
        <taxon>Streptomyces</taxon>
    </lineage>
</organism>
<name>A0AAE9AV03_9ACTN</name>
<dbReference type="Proteomes" id="UP000318720">
    <property type="component" value="Unassembled WGS sequence"/>
</dbReference>
<reference evidence="2 3" key="1">
    <citation type="submission" date="2019-03" db="EMBL/GenBank/DDBJ databases">
        <title>Comparative genomic analyses of the sweetpotato soil rot pathogen, Streptomyces ipomoeae.</title>
        <authorList>
            <person name="Ruschel Soares N."/>
            <person name="Badger J.H."/>
            <person name="Huguet-Tapia J.C."/>
            <person name="Clark C.A."/>
            <person name="Pettis G.S."/>
        </authorList>
    </citation>
    <scope>NUCLEOTIDE SEQUENCE [LARGE SCALE GENOMIC DNA]</scope>
    <source>
        <strain evidence="2 3">88-35</strain>
    </source>
</reference>
<proteinExistence type="predicted"/>
<protein>
    <submittedName>
        <fullName evidence="2">Uncharacterized protein</fullName>
    </submittedName>
</protein>
<evidence type="ECO:0000256" key="1">
    <source>
        <dbReference type="SAM" id="MobiDB-lite"/>
    </source>
</evidence>
<accession>A0AAE9AV03</accession>
<dbReference type="EMBL" id="SPAZ01000376">
    <property type="protein sequence ID" value="TQE14800.1"/>
    <property type="molecule type" value="Genomic_DNA"/>
</dbReference>
<dbReference type="AlphaFoldDB" id="A0AAE9AV03"/>
<comment type="caution">
    <text evidence="2">The sequence shown here is derived from an EMBL/GenBank/DDBJ whole genome shotgun (WGS) entry which is preliminary data.</text>
</comment>
<feature type="region of interest" description="Disordered" evidence="1">
    <location>
        <begin position="1"/>
        <end position="30"/>
    </location>
</feature>